<sequence length="61" mass="6917">MVKCTPVMHVNLVIILEMCDKGWNVTYNKALRPSIRTSVRTKSAVLLMLKLAVVWKNIMAS</sequence>
<proteinExistence type="predicted"/>
<dbReference type="EMBL" id="GGEC01043884">
    <property type="protein sequence ID" value="MBX24368.1"/>
    <property type="molecule type" value="Transcribed_RNA"/>
</dbReference>
<reference evidence="1" key="1">
    <citation type="submission" date="2018-02" db="EMBL/GenBank/DDBJ databases">
        <title>Rhizophora mucronata_Transcriptome.</title>
        <authorList>
            <person name="Meera S.P."/>
            <person name="Sreeshan A."/>
            <person name="Augustine A."/>
        </authorList>
    </citation>
    <scope>NUCLEOTIDE SEQUENCE</scope>
    <source>
        <tissue evidence="1">Leaf</tissue>
    </source>
</reference>
<protein>
    <submittedName>
        <fullName evidence="1">Uncharacterized protein MANES_09G037200</fullName>
    </submittedName>
</protein>
<name>A0A2P2M2D2_RHIMU</name>
<dbReference type="AlphaFoldDB" id="A0A2P2M2D2"/>
<organism evidence="1">
    <name type="scientific">Rhizophora mucronata</name>
    <name type="common">Asiatic mangrove</name>
    <dbReference type="NCBI Taxonomy" id="61149"/>
    <lineage>
        <taxon>Eukaryota</taxon>
        <taxon>Viridiplantae</taxon>
        <taxon>Streptophyta</taxon>
        <taxon>Embryophyta</taxon>
        <taxon>Tracheophyta</taxon>
        <taxon>Spermatophyta</taxon>
        <taxon>Magnoliopsida</taxon>
        <taxon>eudicotyledons</taxon>
        <taxon>Gunneridae</taxon>
        <taxon>Pentapetalae</taxon>
        <taxon>rosids</taxon>
        <taxon>fabids</taxon>
        <taxon>Malpighiales</taxon>
        <taxon>Rhizophoraceae</taxon>
        <taxon>Rhizophora</taxon>
    </lineage>
</organism>
<accession>A0A2P2M2D2</accession>
<evidence type="ECO:0000313" key="1">
    <source>
        <dbReference type="EMBL" id="MBX24368.1"/>
    </source>
</evidence>